<comment type="caution">
    <text evidence="1">The sequence shown here is derived from an EMBL/GenBank/DDBJ whole genome shotgun (WGS) entry which is preliminary data.</text>
</comment>
<evidence type="ECO:0000313" key="1">
    <source>
        <dbReference type="EMBL" id="KAA9339368.1"/>
    </source>
</evidence>
<reference evidence="1 2" key="1">
    <citation type="submission" date="2019-09" db="EMBL/GenBank/DDBJ databases">
        <title>Genome sequence of Hymenobacter sp. M3.</title>
        <authorList>
            <person name="Srinivasan S."/>
        </authorList>
    </citation>
    <scope>NUCLEOTIDE SEQUENCE [LARGE SCALE GENOMIC DNA]</scope>
    <source>
        <strain evidence="1 2">M3</strain>
    </source>
</reference>
<name>A0A7L4ZUK5_9BACT</name>
<accession>A0A7L4ZUK5</accession>
<sequence>MRFSLLALSAAAALLFSGCTKNIYLPQATPQMGLQLRVKLPTITATTSLDTVRTVLELVNNNDEPYVVSSPARPQASLPVVQVDGHIVPWELHQRRGKDVRITIPAHGTYRTAYDLPLSYYAGGPRRPEGLQRQIQVFYHGRVYGPVKQKATRVEIPSNKLAF</sequence>
<gene>
    <name evidence="1" type="ORF">F0P96_01745</name>
</gene>
<keyword evidence="2" id="KW-1185">Reference proteome</keyword>
<protein>
    <submittedName>
        <fullName evidence="1">Uncharacterized protein</fullName>
    </submittedName>
</protein>
<dbReference type="Proteomes" id="UP000326380">
    <property type="component" value="Unassembled WGS sequence"/>
</dbReference>
<dbReference type="AlphaFoldDB" id="A0A7L4ZUK5"/>
<dbReference type="PROSITE" id="PS51257">
    <property type="entry name" value="PROKAR_LIPOPROTEIN"/>
    <property type="match status" value="1"/>
</dbReference>
<proteinExistence type="predicted"/>
<dbReference type="RefSeq" id="WP_151077016.1">
    <property type="nucleotide sequence ID" value="NZ_CP047647.1"/>
</dbReference>
<organism evidence="1 2">
    <name type="scientific">Hymenobacter busanensis</name>
    <dbReference type="NCBI Taxonomy" id="2607656"/>
    <lineage>
        <taxon>Bacteria</taxon>
        <taxon>Pseudomonadati</taxon>
        <taxon>Bacteroidota</taxon>
        <taxon>Cytophagia</taxon>
        <taxon>Cytophagales</taxon>
        <taxon>Hymenobacteraceae</taxon>
        <taxon>Hymenobacter</taxon>
    </lineage>
</organism>
<dbReference type="EMBL" id="VTWU01000001">
    <property type="protein sequence ID" value="KAA9339368.1"/>
    <property type="molecule type" value="Genomic_DNA"/>
</dbReference>
<evidence type="ECO:0000313" key="2">
    <source>
        <dbReference type="Proteomes" id="UP000326380"/>
    </source>
</evidence>